<gene>
    <name evidence="2" type="ORF">KC19_8G175500</name>
</gene>
<evidence type="ECO:0000313" key="3">
    <source>
        <dbReference type="Proteomes" id="UP000822688"/>
    </source>
</evidence>
<accession>A0A8T0H831</accession>
<comment type="caution">
    <text evidence="2">The sequence shown here is derived from an EMBL/GenBank/DDBJ whole genome shotgun (WGS) entry which is preliminary data.</text>
</comment>
<proteinExistence type="predicted"/>
<feature type="region of interest" description="Disordered" evidence="1">
    <location>
        <begin position="67"/>
        <end position="147"/>
    </location>
</feature>
<reference evidence="2" key="1">
    <citation type="submission" date="2020-06" db="EMBL/GenBank/DDBJ databases">
        <title>WGS assembly of Ceratodon purpureus strain R40.</title>
        <authorList>
            <person name="Carey S.B."/>
            <person name="Jenkins J."/>
            <person name="Shu S."/>
            <person name="Lovell J.T."/>
            <person name="Sreedasyam A."/>
            <person name="Maumus F."/>
            <person name="Tiley G.P."/>
            <person name="Fernandez-Pozo N."/>
            <person name="Barry K."/>
            <person name="Chen C."/>
            <person name="Wang M."/>
            <person name="Lipzen A."/>
            <person name="Daum C."/>
            <person name="Saski C.A."/>
            <person name="Payton A.C."/>
            <person name="Mcbreen J.C."/>
            <person name="Conrad R.E."/>
            <person name="Kollar L.M."/>
            <person name="Olsson S."/>
            <person name="Huttunen S."/>
            <person name="Landis J.B."/>
            <person name="Wickett N.J."/>
            <person name="Johnson M.G."/>
            <person name="Rensing S.A."/>
            <person name="Grimwood J."/>
            <person name="Schmutz J."/>
            <person name="Mcdaniel S.F."/>
        </authorList>
    </citation>
    <scope>NUCLEOTIDE SEQUENCE</scope>
    <source>
        <strain evidence="2">R40</strain>
    </source>
</reference>
<keyword evidence="3" id="KW-1185">Reference proteome</keyword>
<feature type="compositionally biased region" description="Low complexity" evidence="1">
    <location>
        <begin position="77"/>
        <end position="90"/>
    </location>
</feature>
<sequence length="147" mass="15704">MVVMMMMRGRSGGMAWRRMRAAMVAVMLMVVVCMGCGMGMVASARPMSAGTIEQRGGLSGTFATWSEGEEGWRRSSPETTSTTATTTAGSSHEDGGGFFAGDNGGEVDPVWDAETEVESPPAQRQRDRSLWGMSKRLVPTGPNPLHN</sequence>
<dbReference type="Proteomes" id="UP000822688">
    <property type="component" value="Chromosome 8"/>
</dbReference>
<evidence type="ECO:0000256" key="1">
    <source>
        <dbReference type="SAM" id="MobiDB-lite"/>
    </source>
</evidence>
<name>A0A8T0H831_CERPU</name>
<dbReference type="AlphaFoldDB" id="A0A8T0H831"/>
<organism evidence="2 3">
    <name type="scientific">Ceratodon purpureus</name>
    <name type="common">Fire moss</name>
    <name type="synonym">Dicranum purpureum</name>
    <dbReference type="NCBI Taxonomy" id="3225"/>
    <lineage>
        <taxon>Eukaryota</taxon>
        <taxon>Viridiplantae</taxon>
        <taxon>Streptophyta</taxon>
        <taxon>Embryophyta</taxon>
        <taxon>Bryophyta</taxon>
        <taxon>Bryophytina</taxon>
        <taxon>Bryopsida</taxon>
        <taxon>Dicranidae</taxon>
        <taxon>Pseudoditrichales</taxon>
        <taxon>Ditrichaceae</taxon>
        <taxon>Ceratodon</taxon>
    </lineage>
</organism>
<evidence type="ECO:0000313" key="2">
    <source>
        <dbReference type="EMBL" id="KAG0565242.1"/>
    </source>
</evidence>
<protein>
    <submittedName>
        <fullName evidence="2">Uncharacterized protein</fullName>
    </submittedName>
</protein>
<dbReference type="EMBL" id="CM026429">
    <property type="protein sequence ID" value="KAG0565242.1"/>
    <property type="molecule type" value="Genomic_DNA"/>
</dbReference>